<organism evidence="4 5">
    <name type="scientific">Digitaria exilis</name>
    <dbReference type="NCBI Taxonomy" id="1010633"/>
    <lineage>
        <taxon>Eukaryota</taxon>
        <taxon>Viridiplantae</taxon>
        <taxon>Streptophyta</taxon>
        <taxon>Embryophyta</taxon>
        <taxon>Tracheophyta</taxon>
        <taxon>Spermatophyta</taxon>
        <taxon>Magnoliopsida</taxon>
        <taxon>Liliopsida</taxon>
        <taxon>Poales</taxon>
        <taxon>Poaceae</taxon>
        <taxon>PACMAD clade</taxon>
        <taxon>Panicoideae</taxon>
        <taxon>Panicodae</taxon>
        <taxon>Paniceae</taxon>
        <taxon>Anthephorinae</taxon>
        <taxon>Digitaria</taxon>
    </lineage>
</organism>
<evidence type="ECO:0000259" key="3">
    <source>
        <dbReference type="Pfam" id="PF23598"/>
    </source>
</evidence>
<evidence type="ECO:0000256" key="2">
    <source>
        <dbReference type="SAM" id="MobiDB-lite"/>
    </source>
</evidence>
<name>A0A835FJQ8_9POAL</name>
<dbReference type="InterPro" id="IPR055414">
    <property type="entry name" value="LRR_R13L4/SHOC2-like"/>
</dbReference>
<keyword evidence="1" id="KW-0677">Repeat</keyword>
<feature type="compositionally biased region" description="Basic and acidic residues" evidence="2">
    <location>
        <begin position="1"/>
        <end position="10"/>
    </location>
</feature>
<feature type="region of interest" description="Disordered" evidence="2">
    <location>
        <begin position="1"/>
        <end position="23"/>
    </location>
</feature>
<evidence type="ECO:0000313" key="4">
    <source>
        <dbReference type="EMBL" id="KAF8758194.1"/>
    </source>
</evidence>
<dbReference type="EMBL" id="JACEFO010000736">
    <property type="protein sequence ID" value="KAF8758194.1"/>
    <property type="molecule type" value="Genomic_DNA"/>
</dbReference>
<dbReference type="SUPFAM" id="SSF52058">
    <property type="entry name" value="L domain-like"/>
    <property type="match status" value="1"/>
</dbReference>
<dbReference type="AlphaFoldDB" id="A0A835FJQ8"/>
<feature type="domain" description="Disease resistance R13L4/SHOC-2-like LRR" evidence="3">
    <location>
        <begin position="247"/>
        <end position="420"/>
    </location>
</feature>
<dbReference type="PANTHER" id="PTHR23155:SF1062">
    <property type="entry name" value="OS11G0579400 PROTEIN"/>
    <property type="match status" value="1"/>
</dbReference>
<accession>A0A835FJQ8</accession>
<dbReference type="OrthoDB" id="688479at2759"/>
<dbReference type="InterPro" id="IPR032675">
    <property type="entry name" value="LRR_dom_sf"/>
</dbReference>
<evidence type="ECO:0000256" key="1">
    <source>
        <dbReference type="ARBA" id="ARBA00022737"/>
    </source>
</evidence>
<evidence type="ECO:0000313" key="5">
    <source>
        <dbReference type="Proteomes" id="UP000636709"/>
    </source>
</evidence>
<dbReference type="Pfam" id="PF23598">
    <property type="entry name" value="LRR_14"/>
    <property type="match status" value="1"/>
</dbReference>
<reference evidence="4" key="1">
    <citation type="submission" date="2020-07" db="EMBL/GenBank/DDBJ databases">
        <title>Genome sequence and genetic diversity analysis of an under-domesticated orphan crop, white fonio (Digitaria exilis).</title>
        <authorList>
            <person name="Bennetzen J.L."/>
            <person name="Chen S."/>
            <person name="Ma X."/>
            <person name="Wang X."/>
            <person name="Yssel A.E.J."/>
            <person name="Chaluvadi S.R."/>
            <person name="Johnson M."/>
            <person name="Gangashetty P."/>
            <person name="Hamidou F."/>
            <person name="Sanogo M.D."/>
            <person name="Zwaenepoel A."/>
            <person name="Wallace J."/>
            <person name="Van De Peer Y."/>
            <person name="Van Deynze A."/>
        </authorList>
    </citation>
    <scope>NUCLEOTIDE SEQUENCE</scope>
    <source>
        <tissue evidence="4">Leaves</tissue>
    </source>
</reference>
<keyword evidence="5" id="KW-1185">Reference proteome</keyword>
<protein>
    <recommendedName>
        <fullName evidence="3">Disease resistance R13L4/SHOC-2-like LRR domain-containing protein</fullName>
    </recommendedName>
</protein>
<proteinExistence type="predicted"/>
<dbReference type="InterPro" id="IPR044974">
    <property type="entry name" value="Disease_R_plants"/>
</dbReference>
<dbReference type="Proteomes" id="UP000636709">
    <property type="component" value="Unassembled WGS sequence"/>
</dbReference>
<gene>
    <name evidence="4" type="ORF">HU200_010631</name>
</gene>
<dbReference type="GO" id="GO:0098542">
    <property type="term" value="P:defense response to other organism"/>
    <property type="evidence" value="ECO:0007669"/>
    <property type="project" value="TreeGrafter"/>
</dbReference>
<dbReference type="PANTHER" id="PTHR23155">
    <property type="entry name" value="DISEASE RESISTANCE PROTEIN RP"/>
    <property type="match status" value="1"/>
</dbReference>
<sequence length="460" mass="53132">MIHEVQEGQGREGPSIPQVVSAGTEKKMQQIKTMVKEQMEQEWIANKIVDHLKYTKRPLFVILKIGEKIDGSTWEEHRYALTLLKENVAGALVVTTTKNTQQAREYCYPERKEPIEFSLAGLYHDIVLQLTTRHKNEHCCNPKIIRDILHECEQYEFCMKIFAHTFYAKPKQSNEELSKLRIYPGDIGDTRKVKSCIVDDRVHGFITMIAKKQHIVDTRLSVHLARHFSIFSDIRLRPLDEIERDFLQMLSKLYHFSQLKVLDLEGCKCVGKNKHYLKDICCNLLLLKYLNLKETDITELPTEINNLHELEVLDIRQTNVCYKATKKVLLLKLKRLLAGHTDLITSSVQVPEKIKKMEDMEVLVGVKPRNRQDLDGIGHLLQLRKLGVIINKDSDLQDLLEAISNLHQRLQSLSITLPPATELKSIPSNRTYSLKRPLCGSRGPKYKWNHKNGTSSIEDQ</sequence>
<comment type="caution">
    <text evidence="4">The sequence shown here is derived from an EMBL/GenBank/DDBJ whole genome shotgun (WGS) entry which is preliminary data.</text>
</comment>
<dbReference type="Gene3D" id="3.80.10.10">
    <property type="entry name" value="Ribonuclease Inhibitor"/>
    <property type="match status" value="1"/>
</dbReference>